<organism evidence="1 2">
    <name type="scientific">Popillia japonica</name>
    <name type="common">Japanese beetle</name>
    <dbReference type="NCBI Taxonomy" id="7064"/>
    <lineage>
        <taxon>Eukaryota</taxon>
        <taxon>Metazoa</taxon>
        <taxon>Ecdysozoa</taxon>
        <taxon>Arthropoda</taxon>
        <taxon>Hexapoda</taxon>
        <taxon>Insecta</taxon>
        <taxon>Pterygota</taxon>
        <taxon>Neoptera</taxon>
        <taxon>Endopterygota</taxon>
        <taxon>Coleoptera</taxon>
        <taxon>Polyphaga</taxon>
        <taxon>Scarabaeiformia</taxon>
        <taxon>Scarabaeidae</taxon>
        <taxon>Rutelinae</taxon>
        <taxon>Popillia</taxon>
    </lineage>
</organism>
<evidence type="ECO:0000313" key="2">
    <source>
        <dbReference type="Proteomes" id="UP001458880"/>
    </source>
</evidence>
<gene>
    <name evidence="1" type="ORF">QE152_g38482</name>
</gene>
<dbReference type="Proteomes" id="UP001458880">
    <property type="component" value="Unassembled WGS sequence"/>
</dbReference>
<evidence type="ECO:0000313" key="1">
    <source>
        <dbReference type="EMBL" id="KAK9681213.1"/>
    </source>
</evidence>
<dbReference type="EMBL" id="JASPKY010000833">
    <property type="protein sequence ID" value="KAK9681213.1"/>
    <property type="molecule type" value="Genomic_DNA"/>
</dbReference>
<reference evidence="1 2" key="1">
    <citation type="journal article" date="2024" name="BMC Genomics">
        <title>De novo assembly and annotation of Popillia japonica's genome with initial clues to its potential as an invasive pest.</title>
        <authorList>
            <person name="Cucini C."/>
            <person name="Boschi S."/>
            <person name="Funari R."/>
            <person name="Cardaioli E."/>
            <person name="Iannotti N."/>
            <person name="Marturano G."/>
            <person name="Paoli F."/>
            <person name="Bruttini M."/>
            <person name="Carapelli A."/>
            <person name="Frati F."/>
            <person name="Nardi F."/>
        </authorList>
    </citation>
    <scope>NUCLEOTIDE SEQUENCE [LARGE SCALE GENOMIC DNA]</scope>
    <source>
        <strain evidence="1">DMR45628</strain>
    </source>
</reference>
<accession>A0AAW1HWH0</accession>
<feature type="non-terminal residue" evidence="1">
    <location>
        <position position="1"/>
    </location>
</feature>
<sequence>EIIPRVLAKLS</sequence>
<protein>
    <submittedName>
        <fullName evidence="1">Uncharacterized protein</fullName>
    </submittedName>
</protein>
<proteinExistence type="predicted"/>
<name>A0AAW1HWH0_POPJA</name>
<comment type="caution">
    <text evidence="1">The sequence shown here is derived from an EMBL/GenBank/DDBJ whole genome shotgun (WGS) entry which is preliminary data.</text>
</comment>
<keyword evidence="2" id="KW-1185">Reference proteome</keyword>